<evidence type="ECO:0000256" key="2">
    <source>
        <dbReference type="ARBA" id="ARBA00004651"/>
    </source>
</evidence>
<evidence type="ECO:0000256" key="4">
    <source>
        <dbReference type="ARBA" id="ARBA00022475"/>
    </source>
</evidence>
<gene>
    <name evidence="15" type="ORF">OO17_27985</name>
</gene>
<comment type="similarity">
    <text evidence="12">Belongs to the cytochrome b561 family.</text>
</comment>
<dbReference type="Proteomes" id="UP000032515">
    <property type="component" value="Unassembled WGS sequence"/>
</dbReference>
<feature type="transmembrane region" description="Helical" evidence="13">
    <location>
        <begin position="101"/>
        <end position="129"/>
    </location>
</feature>
<evidence type="ECO:0000256" key="12">
    <source>
        <dbReference type="ARBA" id="ARBA00037975"/>
    </source>
</evidence>
<protein>
    <submittedName>
        <fullName evidence="15">Cytochrome B561</fullName>
    </submittedName>
</protein>
<evidence type="ECO:0000256" key="13">
    <source>
        <dbReference type="SAM" id="Phobius"/>
    </source>
</evidence>
<evidence type="ECO:0000256" key="1">
    <source>
        <dbReference type="ARBA" id="ARBA00001970"/>
    </source>
</evidence>
<proteinExistence type="inferred from homology"/>
<feature type="transmembrane region" description="Helical" evidence="13">
    <location>
        <begin position="57"/>
        <end position="75"/>
    </location>
</feature>
<dbReference type="SUPFAM" id="SSF81342">
    <property type="entry name" value="Transmembrane di-heme cytochromes"/>
    <property type="match status" value="1"/>
</dbReference>
<comment type="cofactor">
    <cofactor evidence="1">
        <name>heme b</name>
        <dbReference type="ChEBI" id="CHEBI:60344"/>
    </cofactor>
</comment>
<dbReference type="EMBL" id="JXXE01000721">
    <property type="protein sequence ID" value="KIZ33811.1"/>
    <property type="molecule type" value="Genomic_DNA"/>
</dbReference>
<feature type="transmembrane region" description="Helical" evidence="13">
    <location>
        <begin position="16"/>
        <end position="37"/>
    </location>
</feature>
<name>A0A0D7DZY5_RHOPL</name>
<dbReference type="GO" id="GO:0046872">
    <property type="term" value="F:metal ion binding"/>
    <property type="evidence" value="ECO:0007669"/>
    <property type="project" value="UniProtKB-KW"/>
</dbReference>
<dbReference type="Pfam" id="PF01292">
    <property type="entry name" value="Ni_hydr_CYTB"/>
    <property type="match status" value="1"/>
</dbReference>
<evidence type="ECO:0000256" key="11">
    <source>
        <dbReference type="ARBA" id="ARBA00023136"/>
    </source>
</evidence>
<dbReference type="OrthoDB" id="7280471at2"/>
<dbReference type="PANTHER" id="PTHR30529">
    <property type="entry name" value="CYTOCHROME B561"/>
    <property type="match status" value="1"/>
</dbReference>
<evidence type="ECO:0000256" key="7">
    <source>
        <dbReference type="ARBA" id="ARBA00022723"/>
    </source>
</evidence>
<dbReference type="Gene3D" id="1.20.950.20">
    <property type="entry name" value="Transmembrane di-heme cytochromes, Chain C"/>
    <property type="match status" value="1"/>
</dbReference>
<sequence>MTTTTIDSAGKHPSEYGAFAVALHWVIFFAIIALFALVNYAGSLDKTDPMRGTAMDWHKAIGTVVLGLALLRIFWNKVHGAPDLVPTSRLTDVLARISHGLLYLLLLAVPATGLGMVLSAGRGVTLLGIPPLFAPNKSLAGLLHETHETLFWVTVALVGVHVVAALWHHYIRHDSTLGRMVPWLRGKA</sequence>
<feature type="domain" description="Cytochrome b561 bacterial/Ni-hydrogenase" evidence="14">
    <location>
        <begin position="16"/>
        <end position="182"/>
    </location>
</feature>
<dbReference type="GO" id="GO:0009055">
    <property type="term" value="F:electron transfer activity"/>
    <property type="evidence" value="ECO:0007669"/>
    <property type="project" value="InterPro"/>
</dbReference>
<evidence type="ECO:0000313" key="16">
    <source>
        <dbReference type="Proteomes" id="UP000032515"/>
    </source>
</evidence>
<dbReference type="GO" id="GO:0022904">
    <property type="term" value="P:respiratory electron transport chain"/>
    <property type="evidence" value="ECO:0007669"/>
    <property type="project" value="InterPro"/>
</dbReference>
<comment type="subcellular location">
    <subcellularLocation>
        <location evidence="2">Cell membrane</location>
        <topology evidence="2">Multi-pass membrane protein</topology>
    </subcellularLocation>
</comment>
<keyword evidence="4" id="KW-1003">Cell membrane</keyword>
<evidence type="ECO:0000256" key="5">
    <source>
        <dbReference type="ARBA" id="ARBA00022617"/>
    </source>
</evidence>
<organism evidence="15 16">
    <name type="scientific">Rhodopseudomonas palustris</name>
    <dbReference type="NCBI Taxonomy" id="1076"/>
    <lineage>
        <taxon>Bacteria</taxon>
        <taxon>Pseudomonadati</taxon>
        <taxon>Pseudomonadota</taxon>
        <taxon>Alphaproteobacteria</taxon>
        <taxon>Hyphomicrobiales</taxon>
        <taxon>Nitrobacteraceae</taxon>
        <taxon>Rhodopseudomonas</taxon>
    </lineage>
</organism>
<keyword evidence="11 13" id="KW-0472">Membrane</keyword>
<dbReference type="RefSeq" id="WP_044418226.1">
    <property type="nucleotide sequence ID" value="NZ_JXXE01000721.1"/>
</dbReference>
<dbReference type="InterPro" id="IPR011577">
    <property type="entry name" value="Cyt_b561_bac/Ni-Hgenase"/>
</dbReference>
<evidence type="ECO:0000256" key="3">
    <source>
        <dbReference type="ARBA" id="ARBA00022448"/>
    </source>
</evidence>
<dbReference type="InterPro" id="IPR016174">
    <property type="entry name" value="Di-haem_cyt_TM"/>
</dbReference>
<keyword evidence="5" id="KW-0349">Heme</keyword>
<evidence type="ECO:0000259" key="14">
    <source>
        <dbReference type="Pfam" id="PF01292"/>
    </source>
</evidence>
<evidence type="ECO:0000256" key="8">
    <source>
        <dbReference type="ARBA" id="ARBA00022982"/>
    </source>
</evidence>
<dbReference type="GO" id="GO:0020037">
    <property type="term" value="F:heme binding"/>
    <property type="evidence" value="ECO:0007669"/>
    <property type="project" value="TreeGrafter"/>
</dbReference>
<feature type="transmembrane region" description="Helical" evidence="13">
    <location>
        <begin position="149"/>
        <end position="170"/>
    </location>
</feature>
<keyword evidence="10" id="KW-0408">Iron</keyword>
<reference evidence="15 16" key="1">
    <citation type="submission" date="2014-11" db="EMBL/GenBank/DDBJ databases">
        <title>Genomics and ecophysiology of heterotrophic nitrogen fixing bacteria isolated from estuarine surface water.</title>
        <authorList>
            <person name="Bentzon-Tilia M."/>
            <person name="Severin I."/>
            <person name="Hansen L.H."/>
            <person name="Riemann L."/>
        </authorList>
    </citation>
    <scope>NUCLEOTIDE SEQUENCE [LARGE SCALE GENOMIC DNA]</scope>
    <source>
        <strain evidence="15 16">BAL398</strain>
    </source>
</reference>
<dbReference type="InterPro" id="IPR052168">
    <property type="entry name" value="Cytochrome_b561_oxidase"/>
</dbReference>
<dbReference type="GO" id="GO:0005886">
    <property type="term" value="C:plasma membrane"/>
    <property type="evidence" value="ECO:0007669"/>
    <property type="project" value="UniProtKB-SubCell"/>
</dbReference>
<keyword evidence="8" id="KW-0249">Electron transport</keyword>
<evidence type="ECO:0000256" key="10">
    <source>
        <dbReference type="ARBA" id="ARBA00023004"/>
    </source>
</evidence>
<comment type="caution">
    <text evidence="15">The sequence shown here is derived from an EMBL/GenBank/DDBJ whole genome shotgun (WGS) entry which is preliminary data.</text>
</comment>
<dbReference type="PATRIC" id="fig|1076.23.peg.2257"/>
<dbReference type="AlphaFoldDB" id="A0A0D7DZY5"/>
<keyword evidence="7" id="KW-0479">Metal-binding</keyword>
<keyword evidence="6 13" id="KW-0812">Transmembrane</keyword>
<dbReference type="PANTHER" id="PTHR30529:SF1">
    <property type="entry name" value="CYTOCHROME B561 HOMOLOG 2"/>
    <property type="match status" value="1"/>
</dbReference>
<keyword evidence="9 13" id="KW-1133">Transmembrane helix</keyword>
<keyword evidence="3" id="KW-0813">Transport</keyword>
<evidence type="ECO:0000256" key="9">
    <source>
        <dbReference type="ARBA" id="ARBA00022989"/>
    </source>
</evidence>
<accession>A0A0D7DZY5</accession>
<evidence type="ECO:0000256" key="6">
    <source>
        <dbReference type="ARBA" id="ARBA00022692"/>
    </source>
</evidence>
<evidence type="ECO:0000313" key="15">
    <source>
        <dbReference type="EMBL" id="KIZ33811.1"/>
    </source>
</evidence>